<dbReference type="PANTHER" id="PTHR35602:SF3">
    <property type="entry name" value="ESTERASE YQIA"/>
    <property type="match status" value="1"/>
</dbReference>
<dbReference type="Proteomes" id="UP000664835">
    <property type="component" value="Unassembled WGS sequence"/>
</dbReference>
<dbReference type="SUPFAM" id="SSF53474">
    <property type="entry name" value="alpha/beta-Hydrolases"/>
    <property type="match status" value="1"/>
</dbReference>
<protein>
    <recommendedName>
        <fullName evidence="3">Esterase YqiA</fullName>
    </recommendedName>
</protein>
<accession>A0ABS3Q2R5</accession>
<dbReference type="InterPro" id="IPR008886">
    <property type="entry name" value="UPF0227/Esterase_YqiA"/>
</dbReference>
<dbReference type="InterPro" id="IPR029058">
    <property type="entry name" value="AB_hydrolase_fold"/>
</dbReference>
<dbReference type="RefSeq" id="WP_208147945.1">
    <property type="nucleotide sequence ID" value="NZ_JAGETV010000004.1"/>
</dbReference>
<comment type="caution">
    <text evidence="1">The sequence shown here is derived from an EMBL/GenBank/DDBJ whole genome shotgun (WGS) entry which is preliminary data.</text>
</comment>
<proteinExistence type="predicted"/>
<evidence type="ECO:0000313" key="1">
    <source>
        <dbReference type="EMBL" id="MBO1926602.1"/>
    </source>
</evidence>
<dbReference type="Pfam" id="PF05728">
    <property type="entry name" value="UPF0227"/>
    <property type="match status" value="1"/>
</dbReference>
<dbReference type="EMBL" id="JAGETV010000004">
    <property type="protein sequence ID" value="MBO1926602.1"/>
    <property type="molecule type" value="Genomic_DNA"/>
</dbReference>
<evidence type="ECO:0008006" key="3">
    <source>
        <dbReference type="Google" id="ProtNLM"/>
    </source>
</evidence>
<evidence type="ECO:0000313" key="2">
    <source>
        <dbReference type="Proteomes" id="UP000664835"/>
    </source>
</evidence>
<name>A0ABS3Q2R5_9GAMM</name>
<dbReference type="Gene3D" id="3.40.50.1820">
    <property type="entry name" value="alpha/beta hydrolase"/>
    <property type="match status" value="1"/>
</dbReference>
<sequence>MASENTPSTIKSTQIKSLYLHGFLSSGKSQKGQWLLTANHSKTEPPLGELYCPTYSQKNLLEGVQSIQEQLLSWREKGHPLLLIGSSLGGYLAQYFAHHFNCPYVMINPALNPVSLLSDYLGTHQNPYTNETVVVDEELCGQLQRLNISTLNPKLPSLLLADHDDEVVDIEFAVQLYANKLKDKHRTFIYPGGTHAFTHMPEAWLEIQKFIQVMREESVF</sequence>
<reference evidence="1 2" key="1">
    <citation type="submission" date="2021-03" db="EMBL/GenBank/DDBJ databases">
        <title>Thiomicrorhabdus sp.nov.,novel sulfur-oxidizing bacteria isolated from coastal sediment.</title>
        <authorList>
            <person name="Liu X."/>
        </authorList>
    </citation>
    <scope>NUCLEOTIDE SEQUENCE [LARGE SCALE GENOMIC DNA]</scope>
    <source>
        <strain evidence="1 2">6S2-11</strain>
    </source>
</reference>
<gene>
    <name evidence="1" type="ORF">J3998_03350</name>
</gene>
<organism evidence="1 2">
    <name type="scientific">Thiomicrorhabdus marina</name>
    <dbReference type="NCBI Taxonomy" id="2818442"/>
    <lineage>
        <taxon>Bacteria</taxon>
        <taxon>Pseudomonadati</taxon>
        <taxon>Pseudomonadota</taxon>
        <taxon>Gammaproteobacteria</taxon>
        <taxon>Thiotrichales</taxon>
        <taxon>Piscirickettsiaceae</taxon>
        <taxon>Thiomicrorhabdus</taxon>
    </lineage>
</organism>
<keyword evidence="2" id="KW-1185">Reference proteome</keyword>
<dbReference type="PANTHER" id="PTHR35602">
    <property type="entry name" value="ESTERASE YQIA-RELATED"/>
    <property type="match status" value="1"/>
</dbReference>